<dbReference type="RefSeq" id="WP_064211928.1">
    <property type="nucleotide sequence ID" value="NZ_JACAOE010000001.1"/>
</dbReference>
<gene>
    <name evidence="1" type="ORF">FNV44_00460</name>
</gene>
<name>A0A553IH73_ACHLA</name>
<protein>
    <submittedName>
        <fullName evidence="1">Transcriptional regulator</fullName>
    </submittedName>
</protein>
<dbReference type="SUPFAM" id="SSF47413">
    <property type="entry name" value="lambda repressor-like DNA-binding domains"/>
    <property type="match status" value="1"/>
</dbReference>
<dbReference type="Proteomes" id="UP000315938">
    <property type="component" value="Unassembled WGS sequence"/>
</dbReference>
<dbReference type="GO" id="GO:0003677">
    <property type="term" value="F:DNA binding"/>
    <property type="evidence" value="ECO:0007669"/>
    <property type="project" value="InterPro"/>
</dbReference>
<accession>A0A553IH73</accession>
<organism evidence="1 2">
    <name type="scientific">Acholeplasma laidlawii</name>
    <dbReference type="NCBI Taxonomy" id="2148"/>
    <lineage>
        <taxon>Bacteria</taxon>
        <taxon>Bacillati</taxon>
        <taxon>Mycoplasmatota</taxon>
        <taxon>Mollicutes</taxon>
        <taxon>Acholeplasmatales</taxon>
        <taxon>Acholeplasmataceae</taxon>
        <taxon>Acholeplasma</taxon>
    </lineage>
</organism>
<dbReference type="InterPro" id="IPR010982">
    <property type="entry name" value="Lambda_DNA-bd_dom_sf"/>
</dbReference>
<comment type="caution">
    <text evidence="1">The sequence shown here is derived from an EMBL/GenBank/DDBJ whole genome shotgun (WGS) entry which is preliminary data.</text>
</comment>
<evidence type="ECO:0000313" key="1">
    <source>
        <dbReference type="EMBL" id="TRX99545.1"/>
    </source>
</evidence>
<dbReference type="EMBL" id="VKID01000001">
    <property type="protein sequence ID" value="TRX99545.1"/>
    <property type="molecule type" value="Genomic_DNA"/>
</dbReference>
<evidence type="ECO:0000313" key="2">
    <source>
        <dbReference type="Proteomes" id="UP000315938"/>
    </source>
</evidence>
<sequence>MEKYGSYYKLLDELRIAKGYTIADLCEGIISERTYLRQIKNGSKVNFTIFSRLLDRLDTGMGQFMTYMIHFDKSDTGVNRFAIRVHMYHFMDIGPIYELILKYKSDNKIETLMVEAFKLEFEYLINKITKDEFKIHYQVILESLKSLGTENLIVHLIKFIYHSYFKEDNIIDPKKFGQMLIDYNSNLSLFFYIMLMDKFLSFMTQKETIDFDIYEQILKKFEAYFIYINVKNYETSLETYHAFLYHVKHDYKMRDSYLYKALMNSLVIHSTYAHEAYKDLIRHGFNLDVDQFLIDYTLSIESSLLR</sequence>
<proteinExistence type="predicted"/>
<dbReference type="AlphaFoldDB" id="A0A553IH73"/>
<reference evidence="1 2" key="1">
    <citation type="submission" date="2019-07" db="EMBL/GenBank/DDBJ databases">
        <title>Genome sequence of Acholeplasma laidlawii strain with increased resistance to erythromycin.</title>
        <authorList>
            <person name="Medvedeva E.S."/>
            <person name="Baranova N.B."/>
            <person name="Siniagina M.N."/>
            <person name="Mouzykantov A."/>
            <person name="Chernova O.A."/>
            <person name="Chernov V.M."/>
        </authorList>
    </citation>
    <scope>NUCLEOTIDE SEQUENCE [LARGE SCALE GENOMIC DNA]</scope>
    <source>
        <strain evidence="1 2">PG8REry</strain>
    </source>
</reference>